<proteinExistence type="predicted"/>
<gene>
    <name evidence="1" type="ORF">Y1Q_0004835</name>
</gene>
<evidence type="ECO:0000313" key="1">
    <source>
        <dbReference type="EMBL" id="KYO39198.1"/>
    </source>
</evidence>
<dbReference type="Proteomes" id="UP000050525">
    <property type="component" value="Unassembled WGS sequence"/>
</dbReference>
<keyword evidence="2" id="KW-1185">Reference proteome</keyword>
<accession>A0A151NQY6</accession>
<organism evidence="1 2">
    <name type="scientific">Alligator mississippiensis</name>
    <name type="common">American alligator</name>
    <dbReference type="NCBI Taxonomy" id="8496"/>
    <lineage>
        <taxon>Eukaryota</taxon>
        <taxon>Metazoa</taxon>
        <taxon>Chordata</taxon>
        <taxon>Craniata</taxon>
        <taxon>Vertebrata</taxon>
        <taxon>Euteleostomi</taxon>
        <taxon>Archelosauria</taxon>
        <taxon>Archosauria</taxon>
        <taxon>Crocodylia</taxon>
        <taxon>Alligatoridae</taxon>
        <taxon>Alligatorinae</taxon>
        <taxon>Alligator</taxon>
    </lineage>
</organism>
<evidence type="ECO:0000313" key="2">
    <source>
        <dbReference type="Proteomes" id="UP000050525"/>
    </source>
</evidence>
<dbReference type="EMBL" id="AKHW03002337">
    <property type="protein sequence ID" value="KYO39198.1"/>
    <property type="molecule type" value="Genomic_DNA"/>
</dbReference>
<comment type="caution">
    <text evidence="1">The sequence shown here is derived from an EMBL/GenBank/DDBJ whole genome shotgun (WGS) entry which is preliminary data.</text>
</comment>
<reference evidence="1 2" key="1">
    <citation type="journal article" date="2012" name="Genome Biol.">
        <title>Sequencing three crocodilian genomes to illuminate the evolution of archosaurs and amniotes.</title>
        <authorList>
            <person name="St John J.A."/>
            <person name="Braun E.L."/>
            <person name="Isberg S.R."/>
            <person name="Miles L.G."/>
            <person name="Chong A.Y."/>
            <person name="Gongora J."/>
            <person name="Dalzell P."/>
            <person name="Moran C."/>
            <person name="Bed'hom B."/>
            <person name="Abzhanov A."/>
            <person name="Burgess S.C."/>
            <person name="Cooksey A.M."/>
            <person name="Castoe T.A."/>
            <person name="Crawford N.G."/>
            <person name="Densmore L.D."/>
            <person name="Drew J.C."/>
            <person name="Edwards S.V."/>
            <person name="Faircloth B.C."/>
            <person name="Fujita M.K."/>
            <person name="Greenwold M.J."/>
            <person name="Hoffmann F.G."/>
            <person name="Howard J.M."/>
            <person name="Iguchi T."/>
            <person name="Janes D.E."/>
            <person name="Khan S.Y."/>
            <person name="Kohno S."/>
            <person name="de Koning A.J."/>
            <person name="Lance S.L."/>
            <person name="McCarthy F.M."/>
            <person name="McCormack J.E."/>
            <person name="Merchant M.E."/>
            <person name="Peterson D.G."/>
            <person name="Pollock D.D."/>
            <person name="Pourmand N."/>
            <person name="Raney B.J."/>
            <person name="Roessler K.A."/>
            <person name="Sanford J.R."/>
            <person name="Sawyer R.H."/>
            <person name="Schmidt C.J."/>
            <person name="Triplett E.W."/>
            <person name="Tuberville T.D."/>
            <person name="Venegas-Anaya M."/>
            <person name="Howard J.T."/>
            <person name="Jarvis E.D."/>
            <person name="Guillette L.J.Jr."/>
            <person name="Glenn T.C."/>
            <person name="Green R.E."/>
            <person name="Ray D.A."/>
        </authorList>
    </citation>
    <scope>NUCLEOTIDE SEQUENCE [LARGE SCALE GENOMIC DNA]</scope>
    <source>
        <strain evidence="1">KSC_2009_1</strain>
    </source>
</reference>
<name>A0A151NQY6_ALLMI</name>
<protein>
    <submittedName>
        <fullName evidence="1">Uncharacterized protein</fullName>
    </submittedName>
</protein>
<sequence length="137" mass="15215">MCNEQDVIEEAVALREPCRKQRGSDHPLPLSKGTAGKAVISRAGTWRSLLSPYPGKLTAEACAKKGFKLSENGAAHVINCVITGGSRSEKHIRKLGLKDPNLKETEHLQAMMISPLQWHEKWLCIDTREKLICSLKK</sequence>
<dbReference type="AlphaFoldDB" id="A0A151NQY6"/>